<dbReference type="GO" id="GO:0000262">
    <property type="term" value="C:mitochondrial chromosome"/>
    <property type="evidence" value="ECO:0007669"/>
    <property type="project" value="InterPro"/>
</dbReference>
<evidence type="ECO:0000256" key="8">
    <source>
        <dbReference type="ARBA" id="ARBA00023204"/>
    </source>
</evidence>
<dbReference type="PANTHER" id="PTHR31404:SF0">
    <property type="entry name" value="MITOCHONDRIAL GENOME MAINTENANCE PROTEIN MGM101"/>
    <property type="match status" value="1"/>
</dbReference>
<comment type="subcellular location">
    <subcellularLocation>
        <location evidence="1">Mitochondrion matrix</location>
        <location evidence="1">Mitochondrion nucleoid</location>
    </subcellularLocation>
</comment>
<evidence type="ECO:0000256" key="3">
    <source>
        <dbReference type="ARBA" id="ARBA00013628"/>
    </source>
</evidence>
<evidence type="ECO:0000313" key="10">
    <source>
        <dbReference type="EMBL" id="PHZ11554.1"/>
    </source>
</evidence>
<gene>
    <name evidence="10" type="ORF">RHIMIDRAFT_238220</name>
</gene>
<dbReference type="RefSeq" id="XP_023465262.1">
    <property type="nucleotide sequence ID" value="XM_023608914.1"/>
</dbReference>
<dbReference type="InterPro" id="IPR009446">
    <property type="entry name" value="Mgm101"/>
</dbReference>
<keyword evidence="4" id="KW-0227">DNA damage</keyword>
<dbReference type="GO" id="GO:0003697">
    <property type="term" value="F:single-stranded DNA binding"/>
    <property type="evidence" value="ECO:0007669"/>
    <property type="project" value="InterPro"/>
</dbReference>
<evidence type="ECO:0000256" key="4">
    <source>
        <dbReference type="ARBA" id="ARBA00022763"/>
    </source>
</evidence>
<dbReference type="STRING" id="1340429.A0A2G4SS14"/>
<dbReference type="GO" id="GO:0000725">
    <property type="term" value="P:recombinational repair"/>
    <property type="evidence" value="ECO:0007669"/>
    <property type="project" value="TreeGrafter"/>
</dbReference>
<organism evidence="10 11">
    <name type="scientific">Rhizopus microsporus ATCC 52813</name>
    <dbReference type="NCBI Taxonomy" id="1340429"/>
    <lineage>
        <taxon>Eukaryota</taxon>
        <taxon>Fungi</taxon>
        <taxon>Fungi incertae sedis</taxon>
        <taxon>Mucoromycota</taxon>
        <taxon>Mucoromycotina</taxon>
        <taxon>Mucoromycetes</taxon>
        <taxon>Mucorales</taxon>
        <taxon>Mucorineae</taxon>
        <taxon>Rhizopodaceae</taxon>
        <taxon>Rhizopus</taxon>
    </lineage>
</organism>
<accession>A0A2G4SS14</accession>
<dbReference type="PANTHER" id="PTHR31404">
    <property type="entry name" value="MITOCHONDRIAL GENOME MAINTENANCE PROTEIN MGM101"/>
    <property type="match status" value="1"/>
</dbReference>
<comment type="similarity">
    <text evidence="2">Belongs to the MGM101 family.</text>
</comment>
<evidence type="ECO:0000256" key="5">
    <source>
        <dbReference type="ARBA" id="ARBA00022946"/>
    </source>
</evidence>
<protein>
    <recommendedName>
        <fullName evidence="3">Mitochondrial genome maintenance protein MGM101</fullName>
    </recommendedName>
</protein>
<keyword evidence="5" id="KW-0809">Transit peptide</keyword>
<evidence type="ECO:0000256" key="6">
    <source>
        <dbReference type="ARBA" id="ARBA00023125"/>
    </source>
</evidence>
<dbReference type="GeneID" id="35439904"/>
<dbReference type="Pfam" id="PF06420">
    <property type="entry name" value="Mgm101p"/>
    <property type="match status" value="1"/>
</dbReference>
<keyword evidence="6" id="KW-0238">DNA-binding</keyword>
<evidence type="ECO:0000256" key="2">
    <source>
        <dbReference type="ARBA" id="ARBA00007053"/>
    </source>
</evidence>
<evidence type="ECO:0000313" key="11">
    <source>
        <dbReference type="Proteomes" id="UP000242254"/>
    </source>
</evidence>
<dbReference type="EMBL" id="KZ303851">
    <property type="protein sequence ID" value="PHZ11554.1"/>
    <property type="molecule type" value="Genomic_DNA"/>
</dbReference>
<proteinExistence type="inferred from homology"/>
<dbReference type="AlphaFoldDB" id="A0A2G4SS14"/>
<sequence length="324" mass="37095">MLLEKYDDATIQAIYKVALNICSIETDQIAKQTVLNEGDRKRQFKYAEDGVHFARQFKRKCLPSTDEWCGHPIKSICEQQENADLVFTKGKKAINIGRFNWTAYYNEIEEEQVKAIDKVEAEKQLNSPVVDFPTTTQFDTLKLDNPPAEGSHNWSTSFHGLSTARFPDEVANILLEPIKPEDIEIKPDGMLYLPEIKYRRILNRAFGPGGWGLAPRGEHTISPKNISREYALICAGRFVSQARGEQDFFDVSGLPTAAEGCKSNALMRCCKDLGVASELWDPVFIRKFKKKYCVEVWAEHVTTKKKKKLWKKKDDTLEYPYKET</sequence>
<dbReference type="GO" id="GO:0036297">
    <property type="term" value="P:interstrand cross-link repair"/>
    <property type="evidence" value="ECO:0007669"/>
    <property type="project" value="TreeGrafter"/>
</dbReference>
<keyword evidence="9" id="KW-1135">Mitochondrion nucleoid</keyword>
<evidence type="ECO:0000256" key="9">
    <source>
        <dbReference type="ARBA" id="ARBA00023271"/>
    </source>
</evidence>
<keyword evidence="8" id="KW-0234">DNA repair</keyword>
<dbReference type="Proteomes" id="UP000242254">
    <property type="component" value="Unassembled WGS sequence"/>
</dbReference>
<evidence type="ECO:0000256" key="1">
    <source>
        <dbReference type="ARBA" id="ARBA00004436"/>
    </source>
</evidence>
<name>A0A2G4SS14_RHIZD</name>
<keyword evidence="7" id="KW-0496">Mitochondrion</keyword>
<keyword evidence="11" id="KW-1185">Reference proteome</keyword>
<evidence type="ECO:0000256" key="7">
    <source>
        <dbReference type="ARBA" id="ARBA00023128"/>
    </source>
</evidence>
<reference evidence="10 11" key="1">
    <citation type="journal article" date="2016" name="Proc. Natl. Acad. Sci. U.S.A.">
        <title>Lipid metabolic changes in an early divergent fungus govern the establishment of a mutualistic symbiosis with endobacteria.</title>
        <authorList>
            <person name="Lastovetsky O.A."/>
            <person name="Gaspar M.L."/>
            <person name="Mondo S.J."/>
            <person name="LaButti K.M."/>
            <person name="Sandor L."/>
            <person name="Grigoriev I.V."/>
            <person name="Henry S.A."/>
            <person name="Pawlowska T.E."/>
        </authorList>
    </citation>
    <scope>NUCLEOTIDE SEQUENCE [LARGE SCALE GENOMIC DNA]</scope>
    <source>
        <strain evidence="10 11">ATCC 52813</strain>
    </source>
</reference>